<keyword evidence="8" id="KW-0812">Transmembrane</keyword>
<dbReference type="EMBL" id="BPWL01000008">
    <property type="protein sequence ID" value="GJJ13516.1"/>
    <property type="molecule type" value="Genomic_DNA"/>
</dbReference>
<dbReference type="GO" id="GO:0005634">
    <property type="term" value="C:nucleus"/>
    <property type="evidence" value="ECO:0007669"/>
    <property type="project" value="TreeGrafter"/>
</dbReference>
<evidence type="ECO:0000256" key="8">
    <source>
        <dbReference type="SAM" id="Phobius"/>
    </source>
</evidence>
<feature type="transmembrane region" description="Helical" evidence="8">
    <location>
        <begin position="434"/>
        <end position="455"/>
    </location>
</feature>
<keyword evidence="2" id="KW-0819">tRNA processing</keyword>
<dbReference type="GO" id="GO:1990481">
    <property type="term" value="P:mRNA pseudouridine synthesis"/>
    <property type="evidence" value="ECO:0007669"/>
    <property type="project" value="TreeGrafter"/>
</dbReference>
<dbReference type="GO" id="GO:0043386">
    <property type="term" value="P:mycotoxin biosynthetic process"/>
    <property type="evidence" value="ECO:0007669"/>
    <property type="project" value="InterPro"/>
</dbReference>
<dbReference type="Gene3D" id="3.30.70.580">
    <property type="entry name" value="Pseudouridine synthase I, catalytic domain, N-terminal subdomain"/>
    <property type="match status" value="1"/>
</dbReference>
<accession>A0AAV5AFU8</accession>
<dbReference type="GO" id="GO:0003723">
    <property type="term" value="F:RNA binding"/>
    <property type="evidence" value="ECO:0007669"/>
    <property type="project" value="InterPro"/>
</dbReference>
<evidence type="ECO:0000313" key="10">
    <source>
        <dbReference type="Proteomes" id="UP001050691"/>
    </source>
</evidence>
<comment type="caution">
    <text evidence="9">The sequence shown here is derived from an EMBL/GenBank/DDBJ whole genome shotgun (WGS) entry which is preliminary data.</text>
</comment>
<name>A0AAV5AFU8_9AGAM</name>
<keyword evidence="3" id="KW-0413">Isomerase</keyword>
<reference evidence="9" key="1">
    <citation type="submission" date="2021-10" db="EMBL/GenBank/DDBJ databases">
        <title>De novo Genome Assembly of Clathrus columnatus (Basidiomycota, Fungi) Using Illumina and Nanopore Sequence Data.</title>
        <authorList>
            <person name="Ogiso-Tanaka E."/>
            <person name="Itagaki H."/>
            <person name="Hosoya T."/>
            <person name="Hosaka K."/>
        </authorList>
    </citation>
    <scope>NUCLEOTIDE SEQUENCE</scope>
    <source>
        <strain evidence="9">MO-923</strain>
    </source>
</reference>
<comment type="catalytic activity">
    <reaction evidence="5">
        <text>a uridine in tRNA = a pseudouridine in tRNA</text>
        <dbReference type="Rhea" id="RHEA:54572"/>
        <dbReference type="Rhea" id="RHEA-COMP:13339"/>
        <dbReference type="Rhea" id="RHEA-COMP:13934"/>
        <dbReference type="ChEBI" id="CHEBI:65314"/>
        <dbReference type="ChEBI" id="CHEBI:65315"/>
    </reaction>
</comment>
<dbReference type="InterPro" id="IPR020103">
    <property type="entry name" value="PsdUridine_synth_cat_dom_sf"/>
</dbReference>
<evidence type="ECO:0000256" key="3">
    <source>
        <dbReference type="ARBA" id="ARBA00023235"/>
    </source>
</evidence>
<evidence type="ECO:0000256" key="7">
    <source>
        <dbReference type="SAM" id="MobiDB-lite"/>
    </source>
</evidence>
<dbReference type="GO" id="GO:0031119">
    <property type="term" value="P:tRNA pseudouridine synthesis"/>
    <property type="evidence" value="ECO:0007669"/>
    <property type="project" value="InterPro"/>
</dbReference>
<evidence type="ECO:0000313" key="9">
    <source>
        <dbReference type="EMBL" id="GJJ13516.1"/>
    </source>
</evidence>
<protein>
    <recommendedName>
        <fullName evidence="11">Pseudouridine synthase</fullName>
    </recommendedName>
</protein>
<evidence type="ECO:0000256" key="1">
    <source>
        <dbReference type="ARBA" id="ARBA00009375"/>
    </source>
</evidence>
<dbReference type="InterPro" id="IPR021765">
    <property type="entry name" value="UstYa-like"/>
</dbReference>
<sequence length="608" mass="68663">MGVESSSSLHEPDAFKVGDVQKGKKKRGNVGPRESRRDRRGTRGTRNTEDGVTSDTTPVDGDKRLRLPKRNCALLIGFCGTGCNGMQIQPNVRTIEGVLFEAMVKVGAVSQDNADDPVKVGLARAARTDAGVHTAGNIVSIKMITIIPGVRDIVARINEELPPEIRLWSFQRTQNSFNAHTGLAQIVKTGNQELGCETSEVIHSFWKDVDLSESSQADLERKRKWRIEREILDRFKAIMSIRLNRNARKVQEPAIYSDTEWVPIVFHGQSFMLHQRKMVCVAVLACRTNTPPDIIDTMYGPSKVVVSNAPALGLLLEPLFESYNRKVKEANEKLSSSADPAHRPIIDFDPYQDIIEQFKQDQIYSRMRAQEGKEATFDAWIRSIDTYSGRDLLYLNRTSVKLSNLNFAATILEDGTDEERKIHRDGSSLSRTTFLWKLFALVELLVILGMALFVFKRNPLAQEAIEYETVVFHNSFGEDATPYQGEPSPELDARWNALYHMGVSKISKEEADKLPNKTAMIPGEPGKYISVRVQVEHCLDMLRQAIMCSPDTAPVVWQWSESLAQNVMTWDVAHTCVRFDKLQEWARERVVHQFDAYARIEGNPVIHH</sequence>
<dbReference type="PANTHER" id="PTHR11142:SF4">
    <property type="entry name" value="PSEUDOURIDYLATE SYNTHASE 1 HOMOLOG"/>
    <property type="match status" value="1"/>
</dbReference>
<dbReference type="InterPro" id="IPR020094">
    <property type="entry name" value="TruA/RsuA/RluB/E/F_N"/>
</dbReference>
<dbReference type="AlphaFoldDB" id="A0AAV5AFU8"/>
<keyword evidence="8" id="KW-1133">Transmembrane helix</keyword>
<keyword evidence="8" id="KW-0472">Membrane</keyword>
<comment type="similarity">
    <text evidence="4">Belongs to the ustYa family.</text>
</comment>
<dbReference type="GO" id="GO:0009982">
    <property type="term" value="F:pseudouridine synthase activity"/>
    <property type="evidence" value="ECO:0007669"/>
    <property type="project" value="InterPro"/>
</dbReference>
<evidence type="ECO:0000256" key="5">
    <source>
        <dbReference type="ARBA" id="ARBA00036943"/>
    </source>
</evidence>
<dbReference type="InterPro" id="IPR001406">
    <property type="entry name" value="PsdUridine_synth_TruA"/>
</dbReference>
<dbReference type="Gene3D" id="3.30.70.660">
    <property type="entry name" value="Pseudouridine synthase I, catalytic domain, C-terminal subdomain"/>
    <property type="match status" value="1"/>
</dbReference>
<dbReference type="PANTHER" id="PTHR11142">
    <property type="entry name" value="PSEUDOURIDYLATE SYNTHASE"/>
    <property type="match status" value="1"/>
</dbReference>
<dbReference type="SUPFAM" id="SSF55120">
    <property type="entry name" value="Pseudouridine synthase"/>
    <property type="match status" value="2"/>
</dbReference>
<dbReference type="Proteomes" id="UP001050691">
    <property type="component" value="Unassembled WGS sequence"/>
</dbReference>
<dbReference type="InterPro" id="IPR041708">
    <property type="entry name" value="PUS1/PUS2-like"/>
</dbReference>
<organism evidence="9 10">
    <name type="scientific">Clathrus columnatus</name>
    <dbReference type="NCBI Taxonomy" id="1419009"/>
    <lineage>
        <taxon>Eukaryota</taxon>
        <taxon>Fungi</taxon>
        <taxon>Dikarya</taxon>
        <taxon>Basidiomycota</taxon>
        <taxon>Agaricomycotina</taxon>
        <taxon>Agaricomycetes</taxon>
        <taxon>Phallomycetidae</taxon>
        <taxon>Phallales</taxon>
        <taxon>Clathraceae</taxon>
        <taxon>Clathrus</taxon>
    </lineage>
</organism>
<dbReference type="Pfam" id="PF11807">
    <property type="entry name" value="UstYa"/>
    <property type="match status" value="2"/>
</dbReference>
<dbReference type="InterPro" id="IPR020095">
    <property type="entry name" value="PsdUridine_synth_TruA_C"/>
</dbReference>
<feature type="active site" description="Nucleophile" evidence="6">
    <location>
        <position position="129"/>
    </location>
</feature>
<dbReference type="CDD" id="cd02568">
    <property type="entry name" value="PseudoU_synth_PUS1_PUS2"/>
    <property type="match status" value="1"/>
</dbReference>
<evidence type="ECO:0000256" key="4">
    <source>
        <dbReference type="ARBA" id="ARBA00035112"/>
    </source>
</evidence>
<proteinExistence type="inferred from homology"/>
<feature type="compositionally biased region" description="Basic and acidic residues" evidence="7">
    <location>
        <begin position="10"/>
        <end position="22"/>
    </location>
</feature>
<evidence type="ECO:0000256" key="2">
    <source>
        <dbReference type="ARBA" id="ARBA00022694"/>
    </source>
</evidence>
<evidence type="ECO:0008006" key="11">
    <source>
        <dbReference type="Google" id="ProtNLM"/>
    </source>
</evidence>
<keyword evidence="10" id="KW-1185">Reference proteome</keyword>
<gene>
    <name evidence="9" type="ORF">Clacol_007770</name>
</gene>
<evidence type="ECO:0000256" key="6">
    <source>
        <dbReference type="PIRSR" id="PIRSR641708-1"/>
    </source>
</evidence>
<dbReference type="FunFam" id="3.30.70.580:FF:000002">
    <property type="entry name" value="tRNA pseudouridine synthase"/>
    <property type="match status" value="1"/>
</dbReference>
<feature type="region of interest" description="Disordered" evidence="7">
    <location>
        <begin position="1"/>
        <end position="64"/>
    </location>
</feature>
<comment type="similarity">
    <text evidence="1">Belongs to the tRNA pseudouridine synthase TruA family.</text>
</comment>